<organism evidence="1 2">
    <name type="scientific">Caerostris darwini</name>
    <dbReference type="NCBI Taxonomy" id="1538125"/>
    <lineage>
        <taxon>Eukaryota</taxon>
        <taxon>Metazoa</taxon>
        <taxon>Ecdysozoa</taxon>
        <taxon>Arthropoda</taxon>
        <taxon>Chelicerata</taxon>
        <taxon>Arachnida</taxon>
        <taxon>Araneae</taxon>
        <taxon>Araneomorphae</taxon>
        <taxon>Entelegynae</taxon>
        <taxon>Araneoidea</taxon>
        <taxon>Araneidae</taxon>
        <taxon>Caerostris</taxon>
    </lineage>
</organism>
<sequence>MGKHLYSAIHIGFASGSRPIVRDWKLRQKRESRHCPNPAANKSLSSLSLCERVAFKNSPTRYIPYTTGLPAYIRSWKADHKSTNFSVRAGF</sequence>
<dbReference type="Proteomes" id="UP001054837">
    <property type="component" value="Unassembled WGS sequence"/>
</dbReference>
<accession>A0AAV4WPY5</accession>
<keyword evidence="2" id="KW-1185">Reference proteome</keyword>
<proteinExistence type="predicted"/>
<gene>
    <name evidence="1" type="ORF">CDAR_32341</name>
</gene>
<dbReference type="AlphaFoldDB" id="A0AAV4WPY5"/>
<reference evidence="1 2" key="1">
    <citation type="submission" date="2021-06" db="EMBL/GenBank/DDBJ databases">
        <title>Caerostris darwini draft genome.</title>
        <authorList>
            <person name="Kono N."/>
            <person name="Arakawa K."/>
        </authorList>
    </citation>
    <scope>NUCLEOTIDE SEQUENCE [LARGE SCALE GENOMIC DNA]</scope>
</reference>
<evidence type="ECO:0000313" key="2">
    <source>
        <dbReference type="Proteomes" id="UP001054837"/>
    </source>
</evidence>
<comment type="caution">
    <text evidence="1">The sequence shown here is derived from an EMBL/GenBank/DDBJ whole genome shotgun (WGS) entry which is preliminary data.</text>
</comment>
<dbReference type="EMBL" id="BPLQ01014835">
    <property type="protein sequence ID" value="GIY83595.1"/>
    <property type="molecule type" value="Genomic_DNA"/>
</dbReference>
<name>A0AAV4WPY5_9ARAC</name>
<evidence type="ECO:0000313" key="1">
    <source>
        <dbReference type="EMBL" id="GIY83595.1"/>
    </source>
</evidence>
<protein>
    <submittedName>
        <fullName evidence="1">Uncharacterized protein</fullName>
    </submittedName>
</protein>